<reference evidence="3" key="3">
    <citation type="journal article" date="2017" name="Nature">
        <title>Genome sequence of the progenitor of the wheat D genome Aegilops tauschii.</title>
        <authorList>
            <person name="Luo M.C."/>
            <person name="Gu Y.Q."/>
            <person name="Puiu D."/>
            <person name="Wang H."/>
            <person name="Twardziok S.O."/>
            <person name="Deal K.R."/>
            <person name="Huo N."/>
            <person name="Zhu T."/>
            <person name="Wang L."/>
            <person name="Wang Y."/>
            <person name="McGuire P.E."/>
            <person name="Liu S."/>
            <person name="Long H."/>
            <person name="Ramasamy R.K."/>
            <person name="Rodriguez J.C."/>
            <person name="Van S.L."/>
            <person name="Yuan L."/>
            <person name="Wang Z."/>
            <person name="Xia Z."/>
            <person name="Xiao L."/>
            <person name="Anderson O.D."/>
            <person name="Ouyang S."/>
            <person name="Liang Y."/>
            <person name="Zimin A.V."/>
            <person name="Pertea G."/>
            <person name="Qi P."/>
            <person name="Bennetzen J.L."/>
            <person name="Dai X."/>
            <person name="Dawson M.W."/>
            <person name="Muller H.G."/>
            <person name="Kugler K."/>
            <person name="Rivarola-Duarte L."/>
            <person name="Spannagl M."/>
            <person name="Mayer K.F.X."/>
            <person name="Lu F.H."/>
            <person name="Bevan M.W."/>
            <person name="Leroy P."/>
            <person name="Li P."/>
            <person name="You F.M."/>
            <person name="Sun Q."/>
            <person name="Liu Z."/>
            <person name="Lyons E."/>
            <person name="Wicker T."/>
            <person name="Salzberg S.L."/>
            <person name="Devos K.M."/>
            <person name="Dvorak J."/>
        </authorList>
    </citation>
    <scope>NUCLEOTIDE SEQUENCE [LARGE SCALE GENOMIC DNA]</scope>
    <source>
        <strain evidence="3">cv. AL8/78</strain>
    </source>
</reference>
<evidence type="ECO:0000256" key="1">
    <source>
        <dbReference type="ARBA" id="ARBA00008668"/>
    </source>
</evidence>
<evidence type="ECO:0000313" key="4">
    <source>
        <dbReference type="Proteomes" id="UP000015105"/>
    </source>
</evidence>
<dbReference type="EnsemblPlants" id="AET2Gv20298200.2">
    <property type="protein sequence ID" value="AET2Gv20298200.2"/>
    <property type="gene ID" value="AET2Gv20298200"/>
</dbReference>
<keyword evidence="2" id="KW-0812">Transmembrane</keyword>
<dbReference type="AlphaFoldDB" id="A0A453AXW1"/>
<organism evidence="3 4">
    <name type="scientific">Aegilops tauschii subsp. strangulata</name>
    <name type="common">Goatgrass</name>
    <dbReference type="NCBI Taxonomy" id="200361"/>
    <lineage>
        <taxon>Eukaryota</taxon>
        <taxon>Viridiplantae</taxon>
        <taxon>Streptophyta</taxon>
        <taxon>Embryophyta</taxon>
        <taxon>Tracheophyta</taxon>
        <taxon>Spermatophyta</taxon>
        <taxon>Magnoliopsida</taxon>
        <taxon>Liliopsida</taxon>
        <taxon>Poales</taxon>
        <taxon>Poaceae</taxon>
        <taxon>BOP clade</taxon>
        <taxon>Pooideae</taxon>
        <taxon>Triticodae</taxon>
        <taxon>Triticeae</taxon>
        <taxon>Triticinae</taxon>
        <taxon>Aegilops</taxon>
    </lineage>
</organism>
<dbReference type="PANTHER" id="PTHR22835:SF235">
    <property type="entry name" value="OS07G0642200 PROTEIN"/>
    <property type="match status" value="1"/>
</dbReference>
<dbReference type="InterPro" id="IPR036514">
    <property type="entry name" value="SGNH_hydro_sf"/>
</dbReference>
<reference evidence="4" key="1">
    <citation type="journal article" date="2014" name="Science">
        <title>Ancient hybridizations among the ancestral genomes of bread wheat.</title>
        <authorList>
            <consortium name="International Wheat Genome Sequencing Consortium,"/>
            <person name="Marcussen T."/>
            <person name="Sandve S.R."/>
            <person name="Heier L."/>
            <person name="Spannagl M."/>
            <person name="Pfeifer M."/>
            <person name="Jakobsen K.S."/>
            <person name="Wulff B.B."/>
            <person name="Steuernagel B."/>
            <person name="Mayer K.F."/>
            <person name="Olsen O.A."/>
        </authorList>
    </citation>
    <scope>NUCLEOTIDE SEQUENCE [LARGE SCALE GENOMIC DNA]</scope>
    <source>
        <strain evidence="4">cv. AL8/78</strain>
    </source>
</reference>
<proteinExistence type="inferred from homology"/>
<protein>
    <recommendedName>
        <fullName evidence="5">GDSL esterase/lipase</fullName>
    </recommendedName>
</protein>
<reference evidence="3" key="5">
    <citation type="journal article" date="2021" name="G3 (Bethesda)">
        <title>Aegilops tauschii genome assembly Aet v5.0 features greater sequence contiguity and improved annotation.</title>
        <authorList>
            <person name="Wang L."/>
            <person name="Zhu T."/>
            <person name="Rodriguez J.C."/>
            <person name="Deal K.R."/>
            <person name="Dubcovsky J."/>
            <person name="McGuire P.E."/>
            <person name="Lux T."/>
            <person name="Spannagl M."/>
            <person name="Mayer K.F.X."/>
            <person name="Baldrich P."/>
            <person name="Meyers B.C."/>
            <person name="Huo N."/>
            <person name="Gu Y.Q."/>
            <person name="Zhou H."/>
            <person name="Devos K.M."/>
            <person name="Bennetzen J.L."/>
            <person name="Unver T."/>
            <person name="Budak H."/>
            <person name="Gulick P.J."/>
            <person name="Galiba G."/>
            <person name="Kalapos B."/>
            <person name="Nelson D.R."/>
            <person name="Li P."/>
            <person name="You F.M."/>
            <person name="Luo M.C."/>
            <person name="Dvorak J."/>
        </authorList>
    </citation>
    <scope>NUCLEOTIDE SEQUENCE [LARGE SCALE GENOMIC DNA]</scope>
    <source>
        <strain evidence="3">cv. AL8/78</strain>
    </source>
</reference>
<feature type="transmembrane region" description="Helical" evidence="2">
    <location>
        <begin position="47"/>
        <end position="68"/>
    </location>
</feature>
<dbReference type="PANTHER" id="PTHR22835">
    <property type="entry name" value="ZINC FINGER FYVE DOMAIN CONTAINING PROTEIN"/>
    <property type="match status" value="1"/>
</dbReference>
<keyword evidence="4" id="KW-1185">Reference proteome</keyword>
<reference evidence="4" key="2">
    <citation type="journal article" date="2017" name="Nat. Plants">
        <title>The Aegilops tauschii genome reveals multiple impacts of transposons.</title>
        <authorList>
            <person name="Zhao G."/>
            <person name="Zou C."/>
            <person name="Li K."/>
            <person name="Wang K."/>
            <person name="Li T."/>
            <person name="Gao L."/>
            <person name="Zhang X."/>
            <person name="Wang H."/>
            <person name="Yang Z."/>
            <person name="Liu X."/>
            <person name="Jiang W."/>
            <person name="Mao L."/>
            <person name="Kong X."/>
            <person name="Jiao Y."/>
            <person name="Jia J."/>
        </authorList>
    </citation>
    <scope>NUCLEOTIDE SEQUENCE [LARGE SCALE GENOMIC DNA]</scope>
    <source>
        <strain evidence="4">cv. AL8/78</strain>
    </source>
</reference>
<evidence type="ECO:0008006" key="5">
    <source>
        <dbReference type="Google" id="ProtNLM"/>
    </source>
</evidence>
<comment type="similarity">
    <text evidence="1">Belongs to the 'GDSL' lipolytic enzyme family.</text>
</comment>
<dbReference type="Gene3D" id="3.40.50.1110">
    <property type="entry name" value="SGNH hydrolase"/>
    <property type="match status" value="1"/>
</dbReference>
<dbReference type="Proteomes" id="UP000015105">
    <property type="component" value="Chromosome 2D"/>
</dbReference>
<name>A0A453AXW1_AEGTS</name>
<sequence length="127" mass="13746">MWAHDTYQTYITYSSLSSELRPARSLEFLPVGVDLIPTMAGVVTTTLPLRLVVAVLLAFLATTASASAPAKSNMSSSSSCRRLFSFGDSLIDTGNFIHYSKAPGSVSRSPYGETFFGRPNGRWSDGR</sequence>
<reference evidence="3" key="4">
    <citation type="submission" date="2019-03" db="UniProtKB">
        <authorList>
            <consortium name="EnsemblPlants"/>
        </authorList>
    </citation>
    <scope>IDENTIFICATION</scope>
</reference>
<evidence type="ECO:0000313" key="3">
    <source>
        <dbReference type="EnsemblPlants" id="AET2Gv20298200.2"/>
    </source>
</evidence>
<accession>A0A453AXW1</accession>
<keyword evidence="2" id="KW-0472">Membrane</keyword>
<dbReference type="Gramene" id="AET2Gv20298200.2">
    <property type="protein sequence ID" value="AET2Gv20298200.2"/>
    <property type="gene ID" value="AET2Gv20298200"/>
</dbReference>
<keyword evidence="2" id="KW-1133">Transmembrane helix</keyword>
<evidence type="ECO:0000256" key="2">
    <source>
        <dbReference type="SAM" id="Phobius"/>
    </source>
</evidence>